<evidence type="ECO:0000313" key="6">
    <source>
        <dbReference type="EMBL" id="CAL2101191.1"/>
    </source>
</evidence>
<dbReference type="SMART" id="SM00342">
    <property type="entry name" value="HTH_ARAC"/>
    <property type="match status" value="1"/>
</dbReference>
<feature type="transmembrane region" description="Helical" evidence="4">
    <location>
        <begin position="30"/>
        <end position="48"/>
    </location>
</feature>
<sequence length="339" mass="39772">MLRTIQIVAILQGIFLLFILSQRKKVYKKVNFWLLFAAISSVILFVIGDDDYNLFVKNSNWFLFHEPLIITFFFLLVRYYKSDKDSFANNDFLFFLPYILNLLLNFSEEVPILADHMIILIFDGLLEFVFMGMILYTLYDIVKRKKESWLLFFIAPLAFVFIIGEFTYFITNSHDTPYFLESYGLILTSIFLFYLVLYKLIITPKDVLPQVGGCKYKSSNLNELSITHLKTAIHHLIVEKKWYRNQKLTVNEVAKELGVPRQQISEVLNVHMQTGFQDFLNKYRVEEFIICLQNETYKSYTLLAIANEVGFSSKSSFNTTFKKLTGITPSQYKKELMLS</sequence>
<keyword evidence="7" id="KW-1185">Reference proteome</keyword>
<dbReference type="InterPro" id="IPR009057">
    <property type="entry name" value="Homeodomain-like_sf"/>
</dbReference>
<dbReference type="Proteomes" id="UP001497527">
    <property type="component" value="Unassembled WGS sequence"/>
</dbReference>
<protein>
    <submittedName>
        <fullName evidence="6">Transcriptional regulator</fullName>
    </submittedName>
</protein>
<keyword evidence="4" id="KW-0812">Transmembrane</keyword>
<dbReference type="PANTHER" id="PTHR43280">
    <property type="entry name" value="ARAC-FAMILY TRANSCRIPTIONAL REGULATOR"/>
    <property type="match status" value="1"/>
</dbReference>
<feature type="transmembrane region" description="Helical" evidence="4">
    <location>
        <begin position="150"/>
        <end position="170"/>
    </location>
</feature>
<comment type="caution">
    <text evidence="6">The sequence shown here is derived from an EMBL/GenBank/DDBJ whole genome shotgun (WGS) entry which is preliminary data.</text>
</comment>
<feature type="transmembrane region" description="Helical" evidence="4">
    <location>
        <begin position="182"/>
        <end position="201"/>
    </location>
</feature>
<dbReference type="RefSeq" id="WP_348713749.1">
    <property type="nucleotide sequence ID" value="NZ_CAXJIO010000002.1"/>
</dbReference>
<name>A0ABM9P6K0_9FLAO</name>
<feature type="domain" description="HTH araC/xylS-type" evidence="5">
    <location>
        <begin position="237"/>
        <end position="335"/>
    </location>
</feature>
<evidence type="ECO:0000313" key="7">
    <source>
        <dbReference type="Proteomes" id="UP001497527"/>
    </source>
</evidence>
<proteinExistence type="predicted"/>
<evidence type="ECO:0000256" key="4">
    <source>
        <dbReference type="SAM" id="Phobius"/>
    </source>
</evidence>
<dbReference type="SUPFAM" id="SSF46689">
    <property type="entry name" value="Homeodomain-like"/>
    <property type="match status" value="1"/>
</dbReference>
<feature type="transmembrane region" description="Helical" evidence="4">
    <location>
        <begin position="87"/>
        <end position="106"/>
    </location>
</feature>
<dbReference type="EMBL" id="CAXJIO010000002">
    <property type="protein sequence ID" value="CAL2101191.1"/>
    <property type="molecule type" value="Genomic_DNA"/>
</dbReference>
<keyword evidence="3" id="KW-0804">Transcription</keyword>
<dbReference type="PROSITE" id="PS01124">
    <property type="entry name" value="HTH_ARAC_FAMILY_2"/>
    <property type="match status" value="1"/>
</dbReference>
<keyword evidence="4" id="KW-1133">Transmembrane helix</keyword>
<organism evidence="6 7">
    <name type="scientific">Tenacibaculum polynesiense</name>
    <dbReference type="NCBI Taxonomy" id="3137857"/>
    <lineage>
        <taxon>Bacteria</taxon>
        <taxon>Pseudomonadati</taxon>
        <taxon>Bacteroidota</taxon>
        <taxon>Flavobacteriia</taxon>
        <taxon>Flavobacteriales</taxon>
        <taxon>Flavobacteriaceae</taxon>
        <taxon>Tenacibaculum</taxon>
    </lineage>
</organism>
<feature type="transmembrane region" description="Helical" evidence="4">
    <location>
        <begin position="118"/>
        <end position="138"/>
    </location>
</feature>
<dbReference type="InterPro" id="IPR018060">
    <property type="entry name" value="HTH_AraC"/>
</dbReference>
<dbReference type="InterPro" id="IPR001387">
    <property type="entry name" value="Cro/C1-type_HTH"/>
</dbReference>
<keyword evidence="2" id="KW-0238">DNA-binding</keyword>
<dbReference type="Gene3D" id="1.10.10.60">
    <property type="entry name" value="Homeodomain-like"/>
    <property type="match status" value="2"/>
</dbReference>
<keyword evidence="4" id="KW-0472">Membrane</keyword>
<reference evidence="6 7" key="1">
    <citation type="submission" date="2024-05" db="EMBL/GenBank/DDBJ databases">
        <authorList>
            <person name="Duchaud E."/>
        </authorList>
    </citation>
    <scope>NUCLEOTIDE SEQUENCE [LARGE SCALE GENOMIC DNA]</scope>
    <source>
        <strain evidence="6">Ena-SAMPLE-TAB-13-05-2024-13:56:06:370-140308</strain>
    </source>
</reference>
<dbReference type="Pfam" id="PF12833">
    <property type="entry name" value="HTH_18"/>
    <property type="match status" value="1"/>
</dbReference>
<evidence type="ECO:0000259" key="5">
    <source>
        <dbReference type="PROSITE" id="PS01124"/>
    </source>
</evidence>
<dbReference type="PANTHER" id="PTHR43280:SF29">
    <property type="entry name" value="ARAC-FAMILY TRANSCRIPTIONAL REGULATOR"/>
    <property type="match status" value="1"/>
</dbReference>
<accession>A0ABM9P6K0</accession>
<evidence type="ECO:0000256" key="1">
    <source>
        <dbReference type="ARBA" id="ARBA00023015"/>
    </source>
</evidence>
<dbReference type="PRINTS" id="PR00032">
    <property type="entry name" value="HTHARAC"/>
</dbReference>
<feature type="transmembrane region" description="Helical" evidence="4">
    <location>
        <begin position="60"/>
        <end position="80"/>
    </location>
</feature>
<dbReference type="CDD" id="cd00093">
    <property type="entry name" value="HTH_XRE"/>
    <property type="match status" value="1"/>
</dbReference>
<evidence type="ECO:0000256" key="2">
    <source>
        <dbReference type="ARBA" id="ARBA00023125"/>
    </source>
</evidence>
<evidence type="ECO:0000256" key="3">
    <source>
        <dbReference type="ARBA" id="ARBA00023163"/>
    </source>
</evidence>
<dbReference type="InterPro" id="IPR020449">
    <property type="entry name" value="Tscrpt_reg_AraC-type_HTH"/>
</dbReference>
<gene>
    <name evidence="6" type="ORF">T190423A01A_110081</name>
</gene>
<keyword evidence="1" id="KW-0805">Transcription regulation</keyword>
<feature type="transmembrane region" description="Helical" evidence="4">
    <location>
        <begin position="6"/>
        <end position="23"/>
    </location>
</feature>